<keyword evidence="2" id="KW-1185">Reference proteome</keyword>
<evidence type="ECO:0000313" key="2">
    <source>
        <dbReference type="Proteomes" id="UP000008721"/>
    </source>
</evidence>
<geneLocation type="plasmid" evidence="1 2">
    <name>pSULKU01</name>
</geneLocation>
<keyword evidence="1" id="KW-0614">Plasmid</keyword>
<dbReference type="AlphaFoldDB" id="E4U3N2"/>
<accession>E4U3N2</accession>
<dbReference type="RefSeq" id="WP_013449910.1">
    <property type="nucleotide sequence ID" value="NC_014754.1"/>
</dbReference>
<protein>
    <submittedName>
        <fullName evidence="1">Uncharacterized protein</fullName>
    </submittedName>
</protein>
<dbReference type="EMBL" id="CP002356">
    <property type="protein sequence ID" value="ADR35298.1"/>
    <property type="molecule type" value="Genomic_DNA"/>
</dbReference>
<name>E4U3N2_SULKY</name>
<organism evidence="1 2">
    <name type="scientific">Sulfuricurvum kujiense (strain ATCC BAA-921 / DSM 16994 / JCM 11577 / YK-1)</name>
    <dbReference type="NCBI Taxonomy" id="709032"/>
    <lineage>
        <taxon>Bacteria</taxon>
        <taxon>Pseudomonadati</taxon>
        <taxon>Campylobacterota</taxon>
        <taxon>Epsilonproteobacteria</taxon>
        <taxon>Campylobacterales</taxon>
        <taxon>Sulfurimonadaceae</taxon>
        <taxon>Sulfuricurvum</taxon>
    </lineage>
</organism>
<gene>
    <name evidence="1" type="ordered locus">Sulku_2647</name>
</gene>
<dbReference type="Pfam" id="PF20572">
    <property type="entry name" value="DUF6781"/>
    <property type="match status" value="1"/>
</dbReference>
<sequence length="387" mass="42911">MFEHMQETISKDIKELHVVGKADVQSIKGTVEKAVAESMQKLQDDNRHVRELAKEAVTSAILTLKEIGIETRNNVAAAVDGAIEGINRPNREMMQILDKELLKTKYLFQEKKGELAESLQEALHGAKEAADTFTQETKDAIDTSVKELKLKSAELLGLMEETLRQSIQTTLSEGENVKERIAEITQKVLENALDLERLSAQRVKTLSEVILLTTIKTAEAAGKNITEATQGAILGTRQGIVTSIETMRLKMTETEDKIKKYAKDDLSQTLEDLEKIEEIYIEAISNTANKVDDLAQEALLISLDEMKRSTSQIKASLDELASCMREEGVEATANARNKVLDTIETVKEVKEEASELVDTMIKIAKGAFSGMLDGAKKAMEDKKETEK</sequence>
<dbReference type="eggNOG" id="ENOG5030U15">
    <property type="taxonomic scope" value="Bacteria"/>
</dbReference>
<dbReference type="InterPro" id="IPR046708">
    <property type="entry name" value="DUF6781"/>
</dbReference>
<dbReference type="HOGENOM" id="CLU_713564_0_0_7"/>
<proteinExistence type="predicted"/>
<evidence type="ECO:0000313" key="1">
    <source>
        <dbReference type="EMBL" id="ADR35298.1"/>
    </source>
</evidence>
<dbReference type="KEGG" id="sku:Sulku_2647"/>
<dbReference type="OrthoDB" id="5372951at2"/>
<dbReference type="Proteomes" id="UP000008721">
    <property type="component" value="Plasmid pSULKU01"/>
</dbReference>
<reference evidence="1 2" key="1">
    <citation type="journal article" date="2012" name="Stand. Genomic Sci.">
        <title>Complete genome sequence of the sulfur compounds oxidizing chemolithoautotroph Sulfuricurvum kujiense type strain (YK-1(T)).</title>
        <authorList>
            <person name="Han C."/>
            <person name="Kotsyurbenko O."/>
            <person name="Chertkov O."/>
            <person name="Held B."/>
            <person name="Lapidus A."/>
            <person name="Nolan M."/>
            <person name="Lucas S."/>
            <person name="Hammon N."/>
            <person name="Deshpande S."/>
            <person name="Cheng J.F."/>
            <person name="Tapia R."/>
            <person name="Goodwin L.A."/>
            <person name="Pitluck S."/>
            <person name="Liolios K."/>
            <person name="Pagani I."/>
            <person name="Ivanova N."/>
            <person name="Mavromatis K."/>
            <person name="Mikhailova N."/>
            <person name="Pati A."/>
            <person name="Chen A."/>
            <person name="Palaniappan K."/>
            <person name="Land M."/>
            <person name="Hauser L."/>
            <person name="Chang Y.J."/>
            <person name="Jeffries C.D."/>
            <person name="Brambilla E.M."/>
            <person name="Rohde M."/>
            <person name="Spring S."/>
            <person name="Sikorski J."/>
            <person name="Goker M."/>
            <person name="Woyke T."/>
            <person name="Bristow J."/>
            <person name="Eisen J.A."/>
            <person name="Markowitz V."/>
            <person name="Hugenholtz P."/>
            <person name="Kyrpides N.C."/>
            <person name="Klenk H.P."/>
            <person name="Detter J.C."/>
        </authorList>
    </citation>
    <scope>NUCLEOTIDE SEQUENCE [LARGE SCALE GENOMIC DNA]</scope>
    <source>
        <strain evidence="2">ATCC BAA-921 / DSM 16994 / JCM 11577 / YK-1</strain>
    </source>
</reference>